<accession>A0A6G1K727</accession>
<proteinExistence type="predicted"/>
<name>A0A6G1K727_9PLEO</name>
<keyword evidence="3" id="KW-1185">Reference proteome</keyword>
<gene>
    <name evidence="2" type="ORF">K504DRAFT_502648</name>
</gene>
<dbReference type="Proteomes" id="UP000799428">
    <property type="component" value="Unassembled WGS sequence"/>
</dbReference>
<protein>
    <submittedName>
        <fullName evidence="2">Uncharacterized protein</fullName>
    </submittedName>
</protein>
<reference evidence="2" key="1">
    <citation type="journal article" date="2020" name="Stud. Mycol.">
        <title>101 Dothideomycetes genomes: a test case for predicting lifestyles and emergence of pathogens.</title>
        <authorList>
            <person name="Haridas S."/>
            <person name="Albert R."/>
            <person name="Binder M."/>
            <person name="Bloem J."/>
            <person name="Labutti K."/>
            <person name="Salamov A."/>
            <person name="Andreopoulos B."/>
            <person name="Baker S."/>
            <person name="Barry K."/>
            <person name="Bills G."/>
            <person name="Bluhm B."/>
            <person name="Cannon C."/>
            <person name="Castanera R."/>
            <person name="Culley D."/>
            <person name="Daum C."/>
            <person name="Ezra D."/>
            <person name="Gonzalez J."/>
            <person name="Henrissat B."/>
            <person name="Kuo A."/>
            <person name="Liang C."/>
            <person name="Lipzen A."/>
            <person name="Lutzoni F."/>
            <person name="Magnuson J."/>
            <person name="Mondo S."/>
            <person name="Nolan M."/>
            <person name="Ohm R."/>
            <person name="Pangilinan J."/>
            <person name="Park H.-J."/>
            <person name="Ramirez L."/>
            <person name="Alfaro M."/>
            <person name="Sun H."/>
            <person name="Tritt A."/>
            <person name="Yoshinaga Y."/>
            <person name="Zwiers L.-H."/>
            <person name="Turgeon B."/>
            <person name="Goodwin S."/>
            <person name="Spatafora J."/>
            <person name="Crous P."/>
            <person name="Grigoriev I."/>
        </authorList>
    </citation>
    <scope>NUCLEOTIDE SEQUENCE</scope>
    <source>
        <strain evidence="2">CBS 279.74</strain>
    </source>
</reference>
<evidence type="ECO:0000313" key="2">
    <source>
        <dbReference type="EMBL" id="KAF2708624.1"/>
    </source>
</evidence>
<dbReference type="EMBL" id="MU005771">
    <property type="protein sequence ID" value="KAF2708624.1"/>
    <property type="molecule type" value="Genomic_DNA"/>
</dbReference>
<feature type="compositionally biased region" description="Basic and acidic residues" evidence="1">
    <location>
        <begin position="1"/>
        <end position="12"/>
    </location>
</feature>
<evidence type="ECO:0000313" key="3">
    <source>
        <dbReference type="Proteomes" id="UP000799428"/>
    </source>
</evidence>
<organism evidence="2 3">
    <name type="scientific">Pleomassaria siparia CBS 279.74</name>
    <dbReference type="NCBI Taxonomy" id="1314801"/>
    <lineage>
        <taxon>Eukaryota</taxon>
        <taxon>Fungi</taxon>
        <taxon>Dikarya</taxon>
        <taxon>Ascomycota</taxon>
        <taxon>Pezizomycotina</taxon>
        <taxon>Dothideomycetes</taxon>
        <taxon>Pleosporomycetidae</taxon>
        <taxon>Pleosporales</taxon>
        <taxon>Pleomassariaceae</taxon>
        <taxon>Pleomassaria</taxon>
    </lineage>
</organism>
<dbReference type="AlphaFoldDB" id="A0A6G1K727"/>
<feature type="compositionally biased region" description="Polar residues" evidence="1">
    <location>
        <begin position="14"/>
        <end position="23"/>
    </location>
</feature>
<evidence type="ECO:0000256" key="1">
    <source>
        <dbReference type="SAM" id="MobiDB-lite"/>
    </source>
</evidence>
<feature type="region of interest" description="Disordered" evidence="1">
    <location>
        <begin position="1"/>
        <end position="47"/>
    </location>
</feature>
<sequence length="223" mass="24873">MATRSDPDDRKSITPASAVQSQLEEAPLPKNPRDLPTHPAISSRELLHGNHVQSVRIRALDGMQIVMADRRRKELLPDPDVLGSFERIPITTNRIGNAPAVIPSAKIRSDRFSRADIRPNGTDRHGQAACLTAIMGRLRILTLSLDRLHKTKNPGVSDSNSVKIQYASGLMSATQRDQVRSPECPLDQFQYVLPERSYSKQGRFEYEGLQAQGHYTPSLQPVY</sequence>